<accession>A0AAD7NLL0</accession>
<dbReference type="AlphaFoldDB" id="A0AAD7NLL0"/>
<dbReference type="Proteomes" id="UP001215598">
    <property type="component" value="Unassembled WGS sequence"/>
</dbReference>
<evidence type="ECO:0000313" key="1">
    <source>
        <dbReference type="EMBL" id="KAJ7765640.1"/>
    </source>
</evidence>
<evidence type="ECO:0008006" key="3">
    <source>
        <dbReference type="Google" id="ProtNLM"/>
    </source>
</evidence>
<dbReference type="Gene3D" id="3.40.50.300">
    <property type="entry name" value="P-loop containing nucleotide triphosphate hydrolases"/>
    <property type="match status" value="1"/>
</dbReference>
<protein>
    <recommendedName>
        <fullName evidence="3">G domain-containing protein</fullName>
    </recommendedName>
</protein>
<dbReference type="InterPro" id="IPR027417">
    <property type="entry name" value="P-loop_NTPase"/>
</dbReference>
<dbReference type="SUPFAM" id="SSF52540">
    <property type="entry name" value="P-loop containing nucleoside triphosphate hydrolases"/>
    <property type="match status" value="1"/>
</dbReference>
<reference evidence="1" key="1">
    <citation type="submission" date="2023-03" db="EMBL/GenBank/DDBJ databases">
        <title>Massive genome expansion in bonnet fungi (Mycena s.s.) driven by repeated elements and novel gene families across ecological guilds.</title>
        <authorList>
            <consortium name="Lawrence Berkeley National Laboratory"/>
            <person name="Harder C.B."/>
            <person name="Miyauchi S."/>
            <person name="Viragh M."/>
            <person name="Kuo A."/>
            <person name="Thoen E."/>
            <person name="Andreopoulos B."/>
            <person name="Lu D."/>
            <person name="Skrede I."/>
            <person name="Drula E."/>
            <person name="Henrissat B."/>
            <person name="Morin E."/>
            <person name="Kohler A."/>
            <person name="Barry K."/>
            <person name="LaButti K."/>
            <person name="Morin E."/>
            <person name="Salamov A."/>
            <person name="Lipzen A."/>
            <person name="Mereny Z."/>
            <person name="Hegedus B."/>
            <person name="Baldrian P."/>
            <person name="Stursova M."/>
            <person name="Weitz H."/>
            <person name="Taylor A."/>
            <person name="Grigoriev I.V."/>
            <person name="Nagy L.G."/>
            <person name="Martin F."/>
            <person name="Kauserud H."/>
        </authorList>
    </citation>
    <scope>NUCLEOTIDE SEQUENCE</scope>
    <source>
        <strain evidence="1">CBHHK182m</strain>
    </source>
</reference>
<gene>
    <name evidence="1" type="ORF">B0H16DRAFT_1523788</name>
</gene>
<organism evidence="1 2">
    <name type="scientific">Mycena metata</name>
    <dbReference type="NCBI Taxonomy" id="1033252"/>
    <lineage>
        <taxon>Eukaryota</taxon>
        <taxon>Fungi</taxon>
        <taxon>Dikarya</taxon>
        <taxon>Basidiomycota</taxon>
        <taxon>Agaricomycotina</taxon>
        <taxon>Agaricomycetes</taxon>
        <taxon>Agaricomycetidae</taxon>
        <taxon>Agaricales</taxon>
        <taxon>Marasmiineae</taxon>
        <taxon>Mycenaceae</taxon>
        <taxon>Mycena</taxon>
    </lineage>
</organism>
<comment type="caution">
    <text evidence="1">The sequence shown here is derived from an EMBL/GenBank/DDBJ whole genome shotgun (WGS) entry which is preliminary data.</text>
</comment>
<evidence type="ECO:0000313" key="2">
    <source>
        <dbReference type="Proteomes" id="UP001215598"/>
    </source>
</evidence>
<name>A0AAD7NLL0_9AGAR</name>
<keyword evidence="2" id="KW-1185">Reference proteome</keyword>
<sequence length="334" mass="37269">MTSHTETPSTDDLSFWTSRKLEFRVLILGRANAGKTTILERVAGAAISETEVRQDGKLLHTQMIKGQSNRGFHNVDNEIRFPSRPGFVFHDSQGVEAGSAEELSTVQKFVTNRSSATHLGLQLHAIWMCVPLDESRELFEGEKAPFRWSKGATPLVVIFTKRDGAVVKEMSDIIDQLMKDSPEVTVGRSVKKEARGKADVKVTNRVNELQGELRALSLADDAVAFLTTSGMEERTADTDKTCEKLIELTEDCLTGPRIKTLLSAVWGRNLLTRGFWMIYWTLKGNHEAVIQLGSRTPGTREMIAVIVRNMMVSNFSVHVVPLPNGFRRCLHSLM</sequence>
<dbReference type="EMBL" id="JARKIB010000025">
    <property type="protein sequence ID" value="KAJ7765640.1"/>
    <property type="molecule type" value="Genomic_DNA"/>
</dbReference>
<proteinExistence type="predicted"/>